<dbReference type="AlphaFoldDB" id="A0A022KWG7"/>
<dbReference type="HOGENOM" id="CLU_031285_3_1_11"/>
<dbReference type="OrthoDB" id="2510110at2"/>
<dbReference type="Gene3D" id="3.40.190.10">
    <property type="entry name" value="Periplasmic binding protein-like II"/>
    <property type="match status" value="1"/>
</dbReference>
<dbReference type="InterPro" id="IPR006059">
    <property type="entry name" value="SBP"/>
</dbReference>
<dbReference type="PROSITE" id="PS51257">
    <property type="entry name" value="PROKAR_LIPOPROTEIN"/>
    <property type="match status" value="1"/>
</dbReference>
<dbReference type="STRING" id="1249481.D641_0104295"/>
<dbReference type="PROSITE" id="PS51318">
    <property type="entry name" value="TAT"/>
    <property type="match status" value="1"/>
</dbReference>
<reference evidence="2 3" key="1">
    <citation type="journal article" date="2013" name="Genome Announc.">
        <title>Draft genome sequence of an Actinobacterium, Brachybacterium muris strain UCD-AY4.</title>
        <authorList>
            <person name="Lo J.R."/>
            <person name="Lang J.M."/>
            <person name="Darling A.E."/>
            <person name="Eisen J.A."/>
            <person name="Coil D.A."/>
        </authorList>
    </citation>
    <scope>NUCLEOTIDE SEQUENCE [LARGE SCALE GENOMIC DNA]</scope>
    <source>
        <strain evidence="2 3">UCD-AY4</strain>
    </source>
</reference>
<evidence type="ECO:0000256" key="1">
    <source>
        <dbReference type="SAM" id="SignalP"/>
    </source>
</evidence>
<accession>A0A022KWG7</accession>
<dbReference type="CDD" id="cd14748">
    <property type="entry name" value="PBP2_UgpB"/>
    <property type="match status" value="1"/>
</dbReference>
<dbReference type="Proteomes" id="UP000019754">
    <property type="component" value="Unassembled WGS sequence"/>
</dbReference>
<dbReference type="RefSeq" id="WP_017822571.1">
    <property type="nucleotide sequence ID" value="NZ_AORC01000004.1"/>
</dbReference>
<protein>
    <submittedName>
        <fullName evidence="2">ABC transporter substrate-binding protein</fullName>
    </submittedName>
</protein>
<feature type="chain" id="PRO_5001501571" evidence="1">
    <location>
        <begin position="30"/>
        <end position="435"/>
    </location>
</feature>
<sequence>MSVDRRSFIGLAGASAAALTLAACSGAGAGSGSGGGQEGDGTLQFWSNHPGGSKELEQAMIDAWNEANPDTPAALVSAGANYEELAQRVNAALTGGDLPDVFIASDVTWFNFALNEATTPLDDLWTENDIDSDDIVDTLREDYTFEDKHYGMPYCRSTCLMYFNTDVLTKAGLPTDRGPETWQEFAEWAPKIVEANDGKPALVVPDGSNYLDWYFQGMIWAFGGKYSEEWEPTFTSAESIEAGTFLQEQVRAGHIAIDANAANTFAIGEASGLLESTGSLGGLNDTASAPFHTTYLPGPAPACATGGAGLAIPAGISDERKAIAVTFMDFITSTENTITFTQATGYMPVRKSALEHPDEVAYLQENPNAQTAIDQLAENTAPQDAARVFVPGGGARIGGGLDRITIGDEDVQTVFQALSDETQEVIERDIEPLLG</sequence>
<evidence type="ECO:0000313" key="3">
    <source>
        <dbReference type="Proteomes" id="UP000019754"/>
    </source>
</evidence>
<evidence type="ECO:0000313" key="2">
    <source>
        <dbReference type="EMBL" id="EYT50492.1"/>
    </source>
</evidence>
<dbReference type="SUPFAM" id="SSF53850">
    <property type="entry name" value="Periplasmic binding protein-like II"/>
    <property type="match status" value="1"/>
</dbReference>
<dbReference type="Pfam" id="PF13416">
    <property type="entry name" value="SBP_bac_8"/>
    <property type="match status" value="1"/>
</dbReference>
<keyword evidence="3" id="KW-1185">Reference proteome</keyword>
<dbReference type="InterPro" id="IPR006311">
    <property type="entry name" value="TAT_signal"/>
</dbReference>
<dbReference type="PANTHER" id="PTHR43649:SF30">
    <property type="entry name" value="ABC TRANSPORTER SUBSTRATE-BINDING PROTEIN"/>
    <property type="match status" value="1"/>
</dbReference>
<feature type="signal peptide" evidence="1">
    <location>
        <begin position="1"/>
        <end position="29"/>
    </location>
</feature>
<keyword evidence="1" id="KW-0732">Signal</keyword>
<dbReference type="EMBL" id="AORC01000004">
    <property type="protein sequence ID" value="EYT50492.1"/>
    <property type="molecule type" value="Genomic_DNA"/>
</dbReference>
<organism evidence="2 3">
    <name type="scientific">Brachybacterium muris UCD-AY4</name>
    <dbReference type="NCBI Taxonomy" id="1249481"/>
    <lineage>
        <taxon>Bacteria</taxon>
        <taxon>Bacillati</taxon>
        <taxon>Actinomycetota</taxon>
        <taxon>Actinomycetes</taxon>
        <taxon>Micrococcales</taxon>
        <taxon>Dermabacteraceae</taxon>
        <taxon>Brachybacterium</taxon>
    </lineage>
</organism>
<comment type="caution">
    <text evidence="2">The sequence shown here is derived from an EMBL/GenBank/DDBJ whole genome shotgun (WGS) entry which is preliminary data.</text>
</comment>
<gene>
    <name evidence="2" type="ORF">D641_0104295</name>
</gene>
<dbReference type="PANTHER" id="PTHR43649">
    <property type="entry name" value="ARABINOSE-BINDING PROTEIN-RELATED"/>
    <property type="match status" value="1"/>
</dbReference>
<name>A0A022KWG7_9MICO</name>
<proteinExistence type="predicted"/>
<dbReference type="InterPro" id="IPR050490">
    <property type="entry name" value="Bact_solute-bd_prot1"/>
</dbReference>